<name>M0NSD3_9EURY</name>
<dbReference type="PATRIC" id="fig|1230456.3.peg.2481"/>
<comment type="caution">
    <text evidence="3">The sequence shown here is derived from an EMBL/GenBank/DDBJ whole genome shotgun (WGS) entry which is preliminary data.</text>
</comment>
<dbReference type="AlphaFoldDB" id="M0NSD3"/>
<feature type="region of interest" description="Disordered" evidence="1">
    <location>
        <begin position="193"/>
        <end position="223"/>
    </location>
</feature>
<keyword evidence="2" id="KW-0812">Transmembrane</keyword>
<dbReference type="OrthoDB" id="307812at2157"/>
<sequence length="223" mass="23532">MIRAVSAALGALVLAGGGVLAVAPGVLPPEVLDPVTAVDVADVVDTGLLAVAAVVLLLGGLARVSTRARPRDPVSVEPRDESDRAVAMSGNDFDAAVAEHDLYRRGATVPETTSEPGLTDTLVATLARLEGCSESDARDLLESGAWTDDRDAALLFAADPDRTAAERFRAWLRPEATFERRVRAATGELERLSRELNGARNVERERDDGGPDAPSTGREVEAR</sequence>
<dbReference type="InterPro" id="IPR055693">
    <property type="entry name" value="DUF7269"/>
</dbReference>
<dbReference type="Proteomes" id="UP000011546">
    <property type="component" value="Unassembled WGS sequence"/>
</dbReference>
<dbReference type="STRING" id="1230456.C468_12487"/>
<evidence type="ECO:0000313" key="3">
    <source>
        <dbReference type="EMBL" id="EMA60887.1"/>
    </source>
</evidence>
<keyword evidence="2" id="KW-1133">Transmembrane helix</keyword>
<reference evidence="3 4" key="1">
    <citation type="journal article" date="2014" name="PLoS Genet.">
        <title>Phylogenetically driven sequencing of extremely halophilic archaea reveals strategies for static and dynamic osmo-response.</title>
        <authorList>
            <person name="Becker E.A."/>
            <person name="Seitzer P.M."/>
            <person name="Tritt A."/>
            <person name="Larsen D."/>
            <person name="Krusor M."/>
            <person name="Yao A.I."/>
            <person name="Wu D."/>
            <person name="Madern D."/>
            <person name="Eisen J.A."/>
            <person name="Darling A.E."/>
            <person name="Facciotti M.T."/>
        </authorList>
    </citation>
    <scope>NUCLEOTIDE SEQUENCE [LARGE SCALE GENOMIC DNA]</scope>
    <source>
        <strain evidence="3 4">JCM 14978</strain>
    </source>
</reference>
<dbReference type="EMBL" id="AOJH01000076">
    <property type="protein sequence ID" value="EMA60887.1"/>
    <property type="molecule type" value="Genomic_DNA"/>
</dbReference>
<protein>
    <submittedName>
        <fullName evidence="3">Uncharacterized protein</fullName>
    </submittedName>
</protein>
<accession>M0NSD3</accession>
<organism evidence="3 4">
    <name type="scientific">Halorubrum kocurii JCM 14978</name>
    <dbReference type="NCBI Taxonomy" id="1230456"/>
    <lineage>
        <taxon>Archaea</taxon>
        <taxon>Methanobacteriati</taxon>
        <taxon>Methanobacteriota</taxon>
        <taxon>Stenosarchaea group</taxon>
        <taxon>Halobacteria</taxon>
        <taxon>Halobacteriales</taxon>
        <taxon>Haloferacaceae</taxon>
        <taxon>Halorubrum</taxon>
    </lineage>
</organism>
<proteinExistence type="predicted"/>
<evidence type="ECO:0000256" key="2">
    <source>
        <dbReference type="SAM" id="Phobius"/>
    </source>
</evidence>
<feature type="transmembrane region" description="Helical" evidence="2">
    <location>
        <begin position="45"/>
        <end position="62"/>
    </location>
</feature>
<dbReference type="Pfam" id="PF23933">
    <property type="entry name" value="DUF7269"/>
    <property type="match status" value="1"/>
</dbReference>
<evidence type="ECO:0000313" key="4">
    <source>
        <dbReference type="Proteomes" id="UP000011546"/>
    </source>
</evidence>
<keyword evidence="4" id="KW-1185">Reference proteome</keyword>
<gene>
    <name evidence="3" type="ORF">C468_12487</name>
</gene>
<keyword evidence="2" id="KW-0472">Membrane</keyword>
<evidence type="ECO:0000256" key="1">
    <source>
        <dbReference type="SAM" id="MobiDB-lite"/>
    </source>
</evidence>